<dbReference type="OrthoDB" id="515712at2759"/>
<accession>I0YUC5</accession>
<dbReference type="Pfam" id="PF00320">
    <property type="entry name" value="GATA"/>
    <property type="match status" value="1"/>
</dbReference>
<dbReference type="Gene3D" id="3.30.50.10">
    <property type="entry name" value="Erythroid Transcription Factor GATA-1, subunit A"/>
    <property type="match status" value="1"/>
</dbReference>
<dbReference type="EMBL" id="AGSI01000011">
    <property type="protein sequence ID" value="EIE21994.1"/>
    <property type="molecule type" value="Genomic_DNA"/>
</dbReference>
<dbReference type="GO" id="GO:0006355">
    <property type="term" value="P:regulation of DNA-templated transcription"/>
    <property type="evidence" value="ECO:0007669"/>
    <property type="project" value="InterPro"/>
</dbReference>
<protein>
    <recommendedName>
        <fullName evidence="2">GATA-type domain-containing protein</fullName>
    </recommendedName>
</protein>
<organism evidence="3 4">
    <name type="scientific">Coccomyxa subellipsoidea (strain C-169)</name>
    <name type="common">Green microalga</name>
    <dbReference type="NCBI Taxonomy" id="574566"/>
    <lineage>
        <taxon>Eukaryota</taxon>
        <taxon>Viridiplantae</taxon>
        <taxon>Chlorophyta</taxon>
        <taxon>core chlorophytes</taxon>
        <taxon>Trebouxiophyceae</taxon>
        <taxon>Trebouxiophyceae incertae sedis</taxon>
        <taxon>Coccomyxaceae</taxon>
        <taxon>Coccomyxa</taxon>
        <taxon>Coccomyxa subellipsoidea</taxon>
    </lineage>
</organism>
<proteinExistence type="predicted"/>
<dbReference type="KEGG" id="csl:COCSUDRAFT_53925"/>
<evidence type="ECO:0000313" key="4">
    <source>
        <dbReference type="Proteomes" id="UP000007264"/>
    </source>
</evidence>
<dbReference type="eggNOG" id="KOG1601">
    <property type="taxonomic scope" value="Eukaryota"/>
</dbReference>
<sequence>MRSGSGGPCRHCMTTTSVCWRKGPEDKPVLCNACGARYLVKRSLEGYFPHSRPVTKKDGPGHKAGKGGRKELSVFLTGRPSSGHLKRNSTDSKRGRKPTKSLIRPNSISRNGRTVVDRGTQTMVHPQLFLPSGLTLHDGAARISGPPSLFTLSPTKVIKEDEFNSIAVSTLTLLRHSESHSDSAEDGTCTPTPSQSFRRNPRKPSATIRALF</sequence>
<dbReference type="InterPro" id="IPR013088">
    <property type="entry name" value="Znf_NHR/GATA"/>
</dbReference>
<dbReference type="SUPFAM" id="SSF57716">
    <property type="entry name" value="Glucocorticoid receptor-like (DNA-binding domain)"/>
    <property type="match status" value="1"/>
</dbReference>
<dbReference type="PANTHER" id="PTHR46855:SF1">
    <property type="entry name" value="GATA TRANSCRIPTION FACTOR 26"/>
    <property type="match status" value="1"/>
</dbReference>
<feature type="compositionally biased region" description="Polar residues" evidence="1">
    <location>
        <begin position="189"/>
        <end position="198"/>
    </location>
</feature>
<reference evidence="3 4" key="1">
    <citation type="journal article" date="2012" name="Genome Biol.">
        <title>The genome of the polar eukaryotic microalga coccomyxa subellipsoidea reveals traits of cold adaptation.</title>
        <authorList>
            <person name="Blanc G."/>
            <person name="Agarkova I."/>
            <person name="Grimwood J."/>
            <person name="Kuo A."/>
            <person name="Brueggeman A."/>
            <person name="Dunigan D."/>
            <person name="Gurnon J."/>
            <person name="Ladunga I."/>
            <person name="Lindquist E."/>
            <person name="Lucas S."/>
            <person name="Pangilinan J."/>
            <person name="Proschold T."/>
            <person name="Salamov A."/>
            <person name="Schmutz J."/>
            <person name="Weeks D."/>
            <person name="Yamada T."/>
            <person name="Claverie J.M."/>
            <person name="Grigoriev I."/>
            <person name="Van Etten J."/>
            <person name="Lomsadze A."/>
            <person name="Borodovsky M."/>
        </authorList>
    </citation>
    <scope>NUCLEOTIDE SEQUENCE [LARGE SCALE GENOMIC DNA]</scope>
    <source>
        <strain evidence="3 4">C-169</strain>
    </source>
</reference>
<feature type="region of interest" description="Disordered" evidence="1">
    <location>
        <begin position="178"/>
        <end position="212"/>
    </location>
</feature>
<dbReference type="RefSeq" id="XP_005646538.1">
    <property type="nucleotide sequence ID" value="XM_005646481.1"/>
</dbReference>
<dbReference type="InterPro" id="IPR044589">
    <property type="entry name" value="GATA26/27"/>
</dbReference>
<dbReference type="CDD" id="cd00202">
    <property type="entry name" value="ZnF_GATA"/>
    <property type="match status" value="1"/>
</dbReference>
<dbReference type="InterPro" id="IPR000679">
    <property type="entry name" value="Znf_GATA"/>
</dbReference>
<dbReference type="Proteomes" id="UP000007264">
    <property type="component" value="Unassembled WGS sequence"/>
</dbReference>
<dbReference type="GeneID" id="17039979"/>
<keyword evidence="4" id="KW-1185">Reference proteome</keyword>
<comment type="caution">
    <text evidence="3">The sequence shown here is derived from an EMBL/GenBank/DDBJ whole genome shotgun (WGS) entry which is preliminary data.</text>
</comment>
<dbReference type="PANTHER" id="PTHR46855">
    <property type="entry name" value="OSJNBB0038F03.10 PROTEIN"/>
    <property type="match status" value="1"/>
</dbReference>
<feature type="region of interest" description="Disordered" evidence="1">
    <location>
        <begin position="49"/>
        <end position="114"/>
    </location>
</feature>
<name>I0YUC5_COCSC</name>
<dbReference type="AlphaFoldDB" id="I0YUC5"/>
<evidence type="ECO:0000313" key="3">
    <source>
        <dbReference type="EMBL" id="EIE21994.1"/>
    </source>
</evidence>
<evidence type="ECO:0000256" key="1">
    <source>
        <dbReference type="SAM" id="MobiDB-lite"/>
    </source>
</evidence>
<evidence type="ECO:0000259" key="2">
    <source>
        <dbReference type="SMART" id="SM00401"/>
    </source>
</evidence>
<gene>
    <name evidence="3" type="ORF">COCSUDRAFT_53925</name>
</gene>
<feature type="domain" description="GATA-type" evidence="2">
    <location>
        <begin position="3"/>
        <end position="61"/>
    </location>
</feature>
<dbReference type="SMART" id="SM00401">
    <property type="entry name" value="ZnF_GATA"/>
    <property type="match status" value="1"/>
</dbReference>
<dbReference type="GO" id="GO:0043565">
    <property type="term" value="F:sequence-specific DNA binding"/>
    <property type="evidence" value="ECO:0007669"/>
    <property type="project" value="InterPro"/>
</dbReference>
<dbReference type="GO" id="GO:0008270">
    <property type="term" value="F:zinc ion binding"/>
    <property type="evidence" value="ECO:0007669"/>
    <property type="project" value="InterPro"/>
</dbReference>